<sequence length="393" mass="46016">MKKKRHAFDNWSWRVMISGVWIIVMLAIFSLLVAHRAFRPSSSSTSSSSTVSSKSKIAFLFLARNRLPLDIVWDNFFEGSKGGDFTIYIHARPGFVYNAETTRCRYFFNRQLNNSILVEWGEASMIAAERLLLRTALEDPHNERFVLISESCIPLYSFEYTYTYLMSSTRSFVDSFADYKENRYNPHMGPSIPRDRWRKGSQWFAMTRKHATVILADDFIYPIFQEHCKRGALPEFWREYAVHRYRPSGKNCVPDEHYVQTVLAIKGYENEIERRTLTYTLWKYSGRRRERQSWHPVTFNFADVSIKTIQDIKAIYNINYETEGRTEWCSSNGHPQPCYLFARKFTRGAGVRLLNQTLAVELKHNRRSPKGIKSIMHSKSPKSKISKFGRHSA</sequence>
<name>A0ACC2D9Y9_DIPCM</name>
<accession>A0ACC2D9Y9</accession>
<comment type="caution">
    <text evidence="1">The sequence shown here is derived from an EMBL/GenBank/DDBJ whole genome shotgun (WGS) entry which is preliminary data.</text>
</comment>
<protein>
    <submittedName>
        <fullName evidence="1">Uncharacterized protein</fullName>
    </submittedName>
</protein>
<evidence type="ECO:0000313" key="1">
    <source>
        <dbReference type="EMBL" id="KAJ7551082.1"/>
    </source>
</evidence>
<gene>
    <name evidence="1" type="ORF">O6H91_07G133000</name>
</gene>
<reference evidence="2" key="1">
    <citation type="journal article" date="2024" name="Proc. Natl. Acad. Sci. U.S.A.">
        <title>Extraordinary preservation of gene collinearity over three hundred million years revealed in homosporous lycophytes.</title>
        <authorList>
            <person name="Li C."/>
            <person name="Wickell D."/>
            <person name="Kuo L.Y."/>
            <person name="Chen X."/>
            <person name="Nie B."/>
            <person name="Liao X."/>
            <person name="Peng D."/>
            <person name="Ji J."/>
            <person name="Jenkins J."/>
            <person name="Williams M."/>
            <person name="Shu S."/>
            <person name="Plott C."/>
            <person name="Barry K."/>
            <person name="Rajasekar S."/>
            <person name="Grimwood J."/>
            <person name="Han X."/>
            <person name="Sun S."/>
            <person name="Hou Z."/>
            <person name="He W."/>
            <person name="Dai G."/>
            <person name="Sun C."/>
            <person name="Schmutz J."/>
            <person name="Leebens-Mack J.H."/>
            <person name="Li F.W."/>
            <person name="Wang L."/>
        </authorList>
    </citation>
    <scope>NUCLEOTIDE SEQUENCE [LARGE SCALE GENOMIC DNA]</scope>
    <source>
        <strain evidence="2">cv. PW_Plant_1</strain>
    </source>
</reference>
<organism evidence="1 2">
    <name type="scientific">Diphasiastrum complanatum</name>
    <name type="common">Issler's clubmoss</name>
    <name type="synonym">Lycopodium complanatum</name>
    <dbReference type="NCBI Taxonomy" id="34168"/>
    <lineage>
        <taxon>Eukaryota</taxon>
        <taxon>Viridiplantae</taxon>
        <taxon>Streptophyta</taxon>
        <taxon>Embryophyta</taxon>
        <taxon>Tracheophyta</taxon>
        <taxon>Lycopodiopsida</taxon>
        <taxon>Lycopodiales</taxon>
        <taxon>Lycopodiaceae</taxon>
        <taxon>Lycopodioideae</taxon>
        <taxon>Diphasiastrum</taxon>
    </lineage>
</organism>
<keyword evidence="2" id="KW-1185">Reference proteome</keyword>
<evidence type="ECO:0000313" key="2">
    <source>
        <dbReference type="Proteomes" id="UP001162992"/>
    </source>
</evidence>
<dbReference type="EMBL" id="CM055098">
    <property type="protein sequence ID" value="KAJ7551082.1"/>
    <property type="molecule type" value="Genomic_DNA"/>
</dbReference>
<dbReference type="Proteomes" id="UP001162992">
    <property type="component" value="Chromosome 7"/>
</dbReference>
<proteinExistence type="predicted"/>